<dbReference type="OrthoDB" id="2099276at2759"/>
<dbReference type="InterPro" id="IPR004035">
    <property type="entry name" value="Endouclease-III_FeS-bd_BS"/>
</dbReference>
<dbReference type="PaxDb" id="3880-AES67748"/>
<dbReference type="Pfam" id="PF00633">
    <property type="entry name" value="HHH"/>
    <property type="match status" value="1"/>
</dbReference>
<evidence type="ECO:0000256" key="13">
    <source>
        <dbReference type="ARBA" id="ARBA00023295"/>
    </source>
</evidence>
<comment type="cofactor">
    <cofactor evidence="1">
        <name>[4Fe-4S] cluster</name>
        <dbReference type="ChEBI" id="CHEBI:49883"/>
    </cofactor>
</comment>
<dbReference type="SUPFAM" id="SSF48150">
    <property type="entry name" value="DNA-glycosylase"/>
    <property type="match status" value="1"/>
</dbReference>
<evidence type="ECO:0000259" key="19">
    <source>
        <dbReference type="SMART" id="SM00478"/>
    </source>
</evidence>
<dbReference type="InterPro" id="IPR000445">
    <property type="entry name" value="HhH_motif"/>
</dbReference>
<dbReference type="PANTHER" id="PTHR43286">
    <property type="entry name" value="ENDONUCLEASE III-LIKE PROTEIN 1"/>
    <property type="match status" value="1"/>
</dbReference>
<proteinExistence type="inferred from homology"/>
<feature type="signal peptide" evidence="18">
    <location>
        <begin position="1"/>
        <end position="25"/>
    </location>
</feature>
<dbReference type="HAMAP" id="MF_03183">
    <property type="entry name" value="Endonuclease_III_Nth"/>
    <property type="match status" value="1"/>
</dbReference>
<evidence type="ECO:0000256" key="10">
    <source>
        <dbReference type="ARBA" id="ARBA00023014"/>
    </source>
</evidence>
<evidence type="ECO:0000256" key="1">
    <source>
        <dbReference type="ARBA" id="ARBA00001966"/>
    </source>
</evidence>
<dbReference type="InterPro" id="IPR030841">
    <property type="entry name" value="NTH1"/>
</dbReference>
<dbReference type="EC" id="3.2.2.-" evidence="16"/>
<comment type="catalytic activity">
    <reaction evidence="14 16">
        <text>2'-deoxyribonucleotide-(2'-deoxyribose 5'-phosphate)-2'-deoxyribonucleotide-DNA = a 3'-end 2'-deoxyribonucleotide-(2,3-dehydro-2,3-deoxyribose 5'-phosphate)-DNA + a 5'-end 5'-phospho-2'-deoxyribonucleoside-DNA + H(+)</text>
        <dbReference type="Rhea" id="RHEA:66592"/>
        <dbReference type="Rhea" id="RHEA-COMP:13180"/>
        <dbReference type="Rhea" id="RHEA-COMP:16897"/>
        <dbReference type="Rhea" id="RHEA-COMP:17067"/>
        <dbReference type="ChEBI" id="CHEBI:15378"/>
        <dbReference type="ChEBI" id="CHEBI:136412"/>
        <dbReference type="ChEBI" id="CHEBI:157695"/>
        <dbReference type="ChEBI" id="CHEBI:167181"/>
        <dbReference type="EC" id="4.2.99.18"/>
    </reaction>
</comment>
<evidence type="ECO:0000256" key="16">
    <source>
        <dbReference type="HAMAP-Rule" id="MF_03183"/>
    </source>
</evidence>
<dbReference type="GO" id="GO:0003906">
    <property type="term" value="F:DNA-(apurinic or apyrimidinic site) endonuclease activity"/>
    <property type="evidence" value="ECO:0000318"/>
    <property type="project" value="GO_Central"/>
</dbReference>
<reference evidence="22" key="3">
    <citation type="submission" date="2015-04" db="UniProtKB">
        <authorList>
            <consortium name="EnsemblPlants"/>
        </authorList>
    </citation>
    <scope>IDENTIFICATION</scope>
    <source>
        <strain evidence="22">cv. Jemalong A17</strain>
    </source>
</reference>
<keyword evidence="20" id="KW-0540">Nuclease</keyword>
<keyword evidence="9" id="KW-0408">Iron</keyword>
<evidence type="ECO:0000256" key="6">
    <source>
        <dbReference type="ARBA" id="ARBA00022763"/>
    </source>
</evidence>
<reference evidence="20 23" key="1">
    <citation type="journal article" date="2011" name="Nature">
        <title>The Medicago genome provides insight into the evolution of rhizobial symbioses.</title>
        <authorList>
            <person name="Young N.D."/>
            <person name="Debelle F."/>
            <person name="Oldroyd G.E."/>
            <person name="Geurts R."/>
            <person name="Cannon S.B."/>
            <person name="Udvardi M.K."/>
            <person name="Benedito V.A."/>
            <person name="Mayer K.F."/>
            <person name="Gouzy J."/>
            <person name="Schoof H."/>
            <person name="Van de Peer Y."/>
            <person name="Proost S."/>
            <person name="Cook D.R."/>
            <person name="Meyers B.C."/>
            <person name="Spannagl M."/>
            <person name="Cheung F."/>
            <person name="De Mita S."/>
            <person name="Krishnakumar V."/>
            <person name="Gundlach H."/>
            <person name="Zhou S."/>
            <person name="Mudge J."/>
            <person name="Bharti A.K."/>
            <person name="Murray J.D."/>
            <person name="Naoumkina M.A."/>
            <person name="Rosen B."/>
            <person name="Silverstein K.A."/>
            <person name="Tang H."/>
            <person name="Rombauts S."/>
            <person name="Zhao P.X."/>
            <person name="Zhou P."/>
            <person name="Barbe V."/>
            <person name="Bardou P."/>
            <person name="Bechner M."/>
            <person name="Bellec A."/>
            <person name="Berger A."/>
            <person name="Berges H."/>
            <person name="Bidwell S."/>
            <person name="Bisseling T."/>
            <person name="Choisne N."/>
            <person name="Couloux A."/>
            <person name="Denny R."/>
            <person name="Deshpande S."/>
            <person name="Dai X."/>
            <person name="Doyle J.J."/>
            <person name="Dudez A.M."/>
            <person name="Farmer A.D."/>
            <person name="Fouteau S."/>
            <person name="Franken C."/>
            <person name="Gibelin C."/>
            <person name="Gish J."/>
            <person name="Goldstein S."/>
            <person name="Gonzalez A.J."/>
            <person name="Green P.J."/>
            <person name="Hallab A."/>
            <person name="Hartog M."/>
            <person name="Hua A."/>
            <person name="Humphray S.J."/>
            <person name="Jeong D.H."/>
            <person name="Jing Y."/>
            <person name="Jocker A."/>
            <person name="Kenton S.M."/>
            <person name="Kim D.J."/>
            <person name="Klee K."/>
            <person name="Lai H."/>
            <person name="Lang C."/>
            <person name="Lin S."/>
            <person name="Macmil S.L."/>
            <person name="Magdelenat G."/>
            <person name="Matthews L."/>
            <person name="McCorrison J."/>
            <person name="Monaghan E.L."/>
            <person name="Mun J.H."/>
            <person name="Najar F.Z."/>
            <person name="Nicholson C."/>
            <person name="Noirot C."/>
            <person name="O'Bleness M."/>
            <person name="Paule C.R."/>
            <person name="Poulain J."/>
            <person name="Prion F."/>
            <person name="Qin B."/>
            <person name="Qu C."/>
            <person name="Retzel E.F."/>
            <person name="Riddle C."/>
            <person name="Sallet E."/>
            <person name="Samain S."/>
            <person name="Samson N."/>
            <person name="Sanders I."/>
            <person name="Saurat O."/>
            <person name="Scarpelli C."/>
            <person name="Schiex T."/>
            <person name="Segurens B."/>
            <person name="Severin A.J."/>
            <person name="Sherrier D.J."/>
            <person name="Shi R."/>
            <person name="Sims S."/>
            <person name="Singer S.R."/>
            <person name="Sinharoy S."/>
            <person name="Sterck L."/>
            <person name="Viollet A."/>
            <person name="Wang B.B."/>
            <person name="Wang K."/>
            <person name="Wang M."/>
            <person name="Wang X."/>
            <person name="Warfsmann J."/>
            <person name="Weissenbach J."/>
            <person name="White D.D."/>
            <person name="White J.D."/>
            <person name="Wiley G.B."/>
            <person name="Wincker P."/>
            <person name="Xing Y."/>
            <person name="Yang L."/>
            <person name="Yao Z."/>
            <person name="Ying F."/>
            <person name="Zhai J."/>
            <person name="Zhou L."/>
            <person name="Zuber A."/>
            <person name="Denarie J."/>
            <person name="Dixon R.A."/>
            <person name="May G.D."/>
            <person name="Schwartz D.C."/>
            <person name="Rogers J."/>
            <person name="Quetier F."/>
            <person name="Town C.D."/>
            <person name="Roe B.A."/>
        </authorList>
    </citation>
    <scope>NUCLEOTIDE SEQUENCE [LARGE SCALE GENOMIC DNA]</scope>
    <source>
        <strain evidence="20">A17</strain>
        <strain evidence="22 23">cv. Jemalong A17</strain>
    </source>
</reference>
<dbReference type="GO" id="GO:0000703">
    <property type="term" value="F:oxidized pyrimidine nucleobase lesion DNA N-glycosylase activity"/>
    <property type="evidence" value="ECO:0000318"/>
    <property type="project" value="GO_Central"/>
</dbReference>
<dbReference type="eggNOG" id="KOG1921">
    <property type="taxonomic scope" value="Eukaryota"/>
</dbReference>
<evidence type="ECO:0000256" key="5">
    <source>
        <dbReference type="ARBA" id="ARBA00022723"/>
    </source>
</evidence>
<evidence type="ECO:0000256" key="17">
    <source>
        <dbReference type="SAM" id="MobiDB-lite"/>
    </source>
</evidence>
<dbReference type="HOGENOM" id="CLU_012862_4_0_1"/>
<reference evidence="20 23" key="2">
    <citation type="journal article" date="2014" name="BMC Genomics">
        <title>An improved genome release (version Mt4.0) for the model legume Medicago truncatula.</title>
        <authorList>
            <person name="Tang H."/>
            <person name="Krishnakumar V."/>
            <person name="Bidwell S."/>
            <person name="Rosen B."/>
            <person name="Chan A."/>
            <person name="Zhou S."/>
            <person name="Gentzbittel L."/>
            <person name="Childs K.L."/>
            <person name="Yandell M."/>
            <person name="Gundlach H."/>
            <person name="Mayer K.F."/>
            <person name="Schwartz D.C."/>
            <person name="Town C.D."/>
        </authorList>
    </citation>
    <scope>GENOME REANNOTATION</scope>
    <source>
        <strain evidence="22 23">cv. Jemalong A17</strain>
    </source>
</reference>
<dbReference type="GO" id="GO:0006289">
    <property type="term" value="P:nucleotide-excision repair"/>
    <property type="evidence" value="ECO:0000318"/>
    <property type="project" value="GO_Central"/>
</dbReference>
<feature type="domain" description="HhH-GPD" evidence="19">
    <location>
        <begin position="131"/>
        <end position="287"/>
    </location>
</feature>
<dbReference type="EMBL" id="PSQE01000002">
    <property type="protein sequence ID" value="RHN76184.1"/>
    <property type="molecule type" value="Genomic_DNA"/>
</dbReference>
<dbReference type="GO" id="GO:0006285">
    <property type="term" value="P:base-excision repair, AP site formation"/>
    <property type="evidence" value="ECO:0000318"/>
    <property type="project" value="GO_Central"/>
</dbReference>
<keyword evidence="10" id="KW-0411">Iron-sulfur</keyword>
<dbReference type="GO" id="GO:0046872">
    <property type="term" value="F:metal ion binding"/>
    <property type="evidence" value="ECO:0007669"/>
    <property type="project" value="UniProtKB-KW"/>
</dbReference>
<protein>
    <recommendedName>
        <fullName evidence="16">Endonuclease III homolog</fullName>
        <ecNumber evidence="16">3.2.2.-</ecNumber>
        <ecNumber evidence="16">4.2.99.18</ecNumber>
    </recommendedName>
    <alternativeName>
        <fullName evidence="16">Bifunctional DNA N-glycosylase/DNA-(apurinic or apyrimidinic site) lyase</fullName>
        <shortName evidence="16">DNA glycosylase/AP lyase</shortName>
    </alternativeName>
</protein>
<evidence type="ECO:0000256" key="3">
    <source>
        <dbReference type="ARBA" id="ARBA00008343"/>
    </source>
</evidence>
<organism evidence="20 23">
    <name type="scientific">Medicago truncatula</name>
    <name type="common">Barrel medic</name>
    <name type="synonym">Medicago tribuloides</name>
    <dbReference type="NCBI Taxonomy" id="3880"/>
    <lineage>
        <taxon>Eukaryota</taxon>
        <taxon>Viridiplantae</taxon>
        <taxon>Streptophyta</taxon>
        <taxon>Embryophyta</taxon>
        <taxon>Tracheophyta</taxon>
        <taxon>Spermatophyta</taxon>
        <taxon>Magnoliopsida</taxon>
        <taxon>eudicotyledons</taxon>
        <taxon>Gunneridae</taxon>
        <taxon>Pentapetalae</taxon>
        <taxon>rosids</taxon>
        <taxon>fabids</taxon>
        <taxon>Fabales</taxon>
        <taxon>Fabaceae</taxon>
        <taxon>Papilionoideae</taxon>
        <taxon>50 kb inversion clade</taxon>
        <taxon>NPAAA clade</taxon>
        <taxon>Hologalegina</taxon>
        <taxon>IRL clade</taxon>
        <taxon>Trifolieae</taxon>
        <taxon>Medicago</taxon>
    </lineage>
</organism>
<dbReference type="Gramene" id="rna12470">
    <property type="protein sequence ID" value="RHN76184.1"/>
    <property type="gene ID" value="gene12470"/>
</dbReference>
<evidence type="ECO:0000256" key="14">
    <source>
        <dbReference type="ARBA" id="ARBA00044632"/>
    </source>
</evidence>
<dbReference type="InterPro" id="IPR003651">
    <property type="entry name" value="Endonuclease3_FeS-loop_motif"/>
</dbReference>
<dbReference type="KEGG" id="mtr:11434742"/>
<dbReference type="GO" id="GO:0042644">
    <property type="term" value="C:chloroplast nucleoid"/>
    <property type="evidence" value="ECO:0000318"/>
    <property type="project" value="GO_Central"/>
</dbReference>
<dbReference type="STRING" id="3880.G7IHS6"/>
<dbReference type="GO" id="GO:0051539">
    <property type="term" value="F:4 iron, 4 sulfur cluster binding"/>
    <property type="evidence" value="ECO:0007669"/>
    <property type="project" value="UniProtKB-KW"/>
</dbReference>
<dbReference type="SMART" id="SM00525">
    <property type="entry name" value="FES"/>
    <property type="match status" value="1"/>
</dbReference>
<dbReference type="PANTHER" id="PTHR43286:SF1">
    <property type="entry name" value="ENDONUCLEASE III-LIKE PROTEIN 1"/>
    <property type="match status" value="1"/>
</dbReference>
<dbReference type="EMBL" id="CM001218">
    <property type="protein sequence ID" value="AES67748.1"/>
    <property type="molecule type" value="Genomic_DNA"/>
</dbReference>
<reference evidence="21" key="4">
    <citation type="journal article" date="2018" name="Nat. Plants">
        <title>Whole-genome landscape of Medicago truncatula symbiotic genes.</title>
        <authorList>
            <person name="Pecrix Y."/>
            <person name="Gamas P."/>
            <person name="Carrere S."/>
        </authorList>
    </citation>
    <scope>NUCLEOTIDE SEQUENCE</scope>
    <source>
        <tissue evidence="21">Leaves</tissue>
    </source>
</reference>
<evidence type="ECO:0000256" key="18">
    <source>
        <dbReference type="SAM" id="SignalP"/>
    </source>
</evidence>
<keyword evidence="20" id="KW-0255">Endonuclease</keyword>
<feature type="compositionally biased region" description="Low complexity" evidence="17">
    <location>
        <begin position="313"/>
        <end position="322"/>
    </location>
</feature>
<dbReference type="FunFam" id="1.10.340.30:FF:000005">
    <property type="entry name" value="Endonuclease III-like protein 1"/>
    <property type="match status" value="1"/>
</dbReference>
<dbReference type="Gene3D" id="1.10.1670.10">
    <property type="entry name" value="Helix-hairpin-Helix base-excision DNA repair enzymes (C-terminal)"/>
    <property type="match status" value="1"/>
</dbReference>
<dbReference type="Proteomes" id="UP000002051">
    <property type="component" value="Chromosome 2"/>
</dbReference>
<feature type="region of interest" description="Disordered" evidence="17">
    <location>
        <begin position="308"/>
        <end position="331"/>
    </location>
</feature>
<sequence>MFVFPFTYVSVCLVRISVFSSITRATCFSSKTNPHQVFQFNTRKNTTQLQPKKHLLQIQDQKKFGLTEIEGSAYTGTNGLGQTNESPANWENVLEGIRKMMYSIDTTGDREDADIHPPKDRRFAVLASSLLSSQTKEHVTRGATQRLRQNGLLTADALNKADEETIKKQIYPVGFYIRKAGNLKKIADICLTKYDGDIPNSIEELLSLPGVGPKIAHLVMIIAWNNVQGICVDTHVHRISNRLGWVSRPGTKQRTSIPEETRKALERWLPREEWVAINLLLVGFGRTICTPLRPRCGECGVSRFCPSAFKETSSSSSRSNKSQLNKKPESS</sequence>
<keyword evidence="6 16" id="KW-0227">DNA damage</keyword>
<dbReference type="InterPro" id="IPR023170">
    <property type="entry name" value="HhH_base_excis_C"/>
</dbReference>
<evidence type="ECO:0000256" key="8">
    <source>
        <dbReference type="ARBA" id="ARBA00022946"/>
    </source>
</evidence>
<keyword evidence="7 16" id="KW-0378">Hydrolase</keyword>
<evidence type="ECO:0000313" key="21">
    <source>
        <dbReference type="EMBL" id="RHN76184.1"/>
    </source>
</evidence>
<keyword evidence="4" id="KW-0004">4Fe-4S</keyword>
<comment type="caution">
    <text evidence="16">Lacks conserved residue(s) required for the propagation of feature annotation.</text>
</comment>
<dbReference type="Proteomes" id="UP000265566">
    <property type="component" value="Chromosome 2"/>
</dbReference>
<comment type="subcellular location">
    <subcellularLocation>
        <location evidence="2">Plastid</location>
        <location evidence="2">Chloroplast stroma</location>
        <location evidence="2">Chloroplast nucleoid</location>
    </subcellularLocation>
</comment>
<keyword evidence="11 16" id="KW-0234">DNA repair</keyword>
<dbReference type="InterPro" id="IPR011257">
    <property type="entry name" value="DNA_glycosylase"/>
</dbReference>
<accession>G7IHS6</accession>
<dbReference type="Gene3D" id="1.10.340.30">
    <property type="entry name" value="Hypothetical protein, domain 2"/>
    <property type="match status" value="1"/>
</dbReference>
<evidence type="ECO:0000313" key="23">
    <source>
        <dbReference type="Proteomes" id="UP000002051"/>
    </source>
</evidence>
<evidence type="ECO:0000256" key="12">
    <source>
        <dbReference type="ARBA" id="ARBA00023239"/>
    </source>
</evidence>
<evidence type="ECO:0000256" key="2">
    <source>
        <dbReference type="ARBA" id="ARBA00004595"/>
    </source>
</evidence>
<dbReference type="Pfam" id="PF00730">
    <property type="entry name" value="HhH-GPD"/>
    <property type="match status" value="1"/>
</dbReference>
<dbReference type="PROSITE" id="PS01155">
    <property type="entry name" value="ENDONUCLEASE_III_2"/>
    <property type="match status" value="1"/>
</dbReference>
<keyword evidence="5" id="KW-0479">Metal-binding</keyword>
<dbReference type="GO" id="GO:0003677">
    <property type="term" value="F:DNA binding"/>
    <property type="evidence" value="ECO:0007669"/>
    <property type="project" value="UniProtKB-UniRule"/>
</dbReference>
<keyword evidence="12 16" id="KW-0456">Lyase</keyword>
<dbReference type="AlphaFoldDB" id="G7IHS6"/>
<evidence type="ECO:0000313" key="22">
    <source>
        <dbReference type="EnsemblPlants" id="AES67748"/>
    </source>
</evidence>
<evidence type="ECO:0000256" key="7">
    <source>
        <dbReference type="ARBA" id="ARBA00022801"/>
    </source>
</evidence>
<dbReference type="OMA" id="WQQFTHL"/>
<dbReference type="CDD" id="cd00056">
    <property type="entry name" value="ENDO3c"/>
    <property type="match status" value="1"/>
</dbReference>
<keyword evidence="8" id="KW-0809">Transit peptide</keyword>
<comment type="similarity">
    <text evidence="3 16">Belongs to the Nth/MutY family.</text>
</comment>
<dbReference type="PROSITE" id="PS00764">
    <property type="entry name" value="ENDONUCLEASE_III_1"/>
    <property type="match status" value="1"/>
</dbReference>
<dbReference type="GO" id="GO:0140078">
    <property type="term" value="F:class I DNA-(apurinic or apyrimidinic site) endonuclease activity"/>
    <property type="evidence" value="ECO:0007669"/>
    <property type="project" value="UniProtKB-EC"/>
</dbReference>
<comment type="function">
    <text evidence="15 16">Bifunctional DNA N-glycosylase with associated apurinic/apyrimidinic (AP) lyase function that catalyzes the first step in base excision repair (BER), the primary repair pathway for the repair of oxidative DNA damage. The DNA N-glycosylase activity releases the damaged DNA base from DNA by cleaving the N-glycosidic bond, leaving an AP site. The AP lyase activity cleaves the phosphodiester bond 3' to the AP site by a beta-elimination. Primarily recognizes and repairs oxidative base damage of pyrimidines.</text>
</comment>
<feature type="chain" id="PRO_5014572208" description="Endonuclease III homolog" evidence="18">
    <location>
        <begin position="26"/>
        <end position="331"/>
    </location>
</feature>
<dbReference type="EnsemblPlants" id="AES67748">
    <property type="protein sequence ID" value="AES67748"/>
    <property type="gene ID" value="MTR_2g098660"/>
</dbReference>
<keyword evidence="13 16" id="KW-0326">Glycosidase</keyword>
<keyword evidence="23" id="KW-1185">Reference proteome</keyword>
<evidence type="ECO:0000313" key="20">
    <source>
        <dbReference type="EMBL" id="AES67748.1"/>
    </source>
</evidence>
<evidence type="ECO:0000256" key="4">
    <source>
        <dbReference type="ARBA" id="ARBA00022485"/>
    </source>
</evidence>
<evidence type="ECO:0000256" key="15">
    <source>
        <dbReference type="ARBA" id="ARBA00053205"/>
    </source>
</evidence>
<dbReference type="EC" id="4.2.99.18" evidence="16"/>
<dbReference type="InterPro" id="IPR004036">
    <property type="entry name" value="Endonuclease-III-like_CS2"/>
</dbReference>
<evidence type="ECO:0000256" key="11">
    <source>
        <dbReference type="ARBA" id="ARBA00023204"/>
    </source>
</evidence>
<name>G7IHS6_MEDTR</name>
<keyword evidence="18" id="KW-0732">Signal</keyword>
<evidence type="ECO:0000256" key="9">
    <source>
        <dbReference type="ARBA" id="ARBA00023004"/>
    </source>
</evidence>
<dbReference type="FunFam" id="1.10.1670.10:FF:000003">
    <property type="entry name" value="Endonuclease III homolog"/>
    <property type="match status" value="1"/>
</dbReference>
<dbReference type="GO" id="GO:0005634">
    <property type="term" value="C:nucleus"/>
    <property type="evidence" value="ECO:0000318"/>
    <property type="project" value="GO_Central"/>
</dbReference>
<dbReference type="InterPro" id="IPR003265">
    <property type="entry name" value="HhH-GPD_domain"/>
</dbReference>
<dbReference type="SMART" id="SM00478">
    <property type="entry name" value="ENDO3c"/>
    <property type="match status" value="1"/>
</dbReference>
<gene>
    <name evidence="22" type="primary">11434742</name>
    <name evidence="16" type="synonym">NTH1</name>
    <name evidence="20" type="ordered locus">MTR_2g098660</name>
    <name evidence="21" type="ORF">MtrunA17_Chr2g0329271</name>
</gene>